<dbReference type="PROSITE" id="PS00434">
    <property type="entry name" value="HSF_DOMAIN"/>
    <property type="match status" value="1"/>
</dbReference>
<dbReference type="PANTHER" id="PTHR10015:SF427">
    <property type="entry name" value="HEAT SHOCK FACTOR PROTEIN"/>
    <property type="match status" value="1"/>
</dbReference>
<dbReference type="AlphaFoldDB" id="A0A8H8DAW9"/>
<organism evidence="12 13">
    <name type="scientific">Candida metapsilosis</name>
    <dbReference type="NCBI Taxonomy" id="273372"/>
    <lineage>
        <taxon>Eukaryota</taxon>
        <taxon>Fungi</taxon>
        <taxon>Dikarya</taxon>
        <taxon>Ascomycota</taxon>
        <taxon>Saccharomycotina</taxon>
        <taxon>Pichiomycetes</taxon>
        <taxon>Debaryomycetaceae</taxon>
        <taxon>Candida/Lodderomyces clade</taxon>
        <taxon>Candida</taxon>
    </lineage>
</organism>
<dbReference type="SMART" id="SM00415">
    <property type="entry name" value="HSF"/>
    <property type="match status" value="1"/>
</dbReference>
<dbReference type="GO" id="GO:0003700">
    <property type="term" value="F:DNA-binding transcription factor activity"/>
    <property type="evidence" value="ECO:0007669"/>
    <property type="project" value="InterPro"/>
</dbReference>
<keyword evidence="6" id="KW-0539">Nucleus</keyword>
<keyword evidence="5" id="KW-0804">Transcription</keyword>
<feature type="region of interest" description="Disordered" evidence="10">
    <location>
        <begin position="567"/>
        <end position="625"/>
    </location>
</feature>
<evidence type="ECO:0000256" key="8">
    <source>
        <dbReference type="ARBA" id="ARBA00084017"/>
    </source>
</evidence>
<dbReference type="GO" id="GO:0005634">
    <property type="term" value="C:nucleus"/>
    <property type="evidence" value="ECO:0007669"/>
    <property type="project" value="UniProtKB-SubCell"/>
</dbReference>
<dbReference type="PRINTS" id="PR00056">
    <property type="entry name" value="HSFDOMAIN"/>
</dbReference>
<feature type="region of interest" description="Disordered" evidence="10">
    <location>
        <begin position="85"/>
        <end position="115"/>
    </location>
</feature>
<feature type="compositionally biased region" description="Polar residues" evidence="10">
    <location>
        <begin position="9"/>
        <end position="27"/>
    </location>
</feature>
<proteinExistence type="inferred from homology"/>
<dbReference type="InterPro" id="IPR036390">
    <property type="entry name" value="WH_DNA-bd_sf"/>
</dbReference>
<comment type="subcellular location">
    <subcellularLocation>
        <location evidence="1">Nucleus</location>
    </subcellularLocation>
</comment>
<evidence type="ECO:0000256" key="7">
    <source>
        <dbReference type="ARBA" id="ARBA00068818"/>
    </source>
</evidence>
<feature type="region of interest" description="Disordered" evidence="10">
    <location>
        <begin position="400"/>
        <end position="477"/>
    </location>
</feature>
<dbReference type="FunFam" id="1.10.10.10:FF:000027">
    <property type="entry name" value="Heat shock transcription factor 1"/>
    <property type="match status" value="1"/>
</dbReference>
<keyword evidence="4" id="KW-0238">DNA-binding</keyword>
<dbReference type="GO" id="GO:0043565">
    <property type="term" value="F:sequence-specific DNA binding"/>
    <property type="evidence" value="ECO:0007669"/>
    <property type="project" value="InterPro"/>
</dbReference>
<evidence type="ECO:0000256" key="1">
    <source>
        <dbReference type="ARBA" id="ARBA00004123"/>
    </source>
</evidence>
<feature type="domain" description="HSF-type DNA-binding" evidence="11">
    <location>
        <begin position="226"/>
        <end position="250"/>
    </location>
</feature>
<feature type="compositionally biased region" description="Polar residues" evidence="10">
    <location>
        <begin position="599"/>
        <end position="613"/>
    </location>
</feature>
<evidence type="ECO:0000256" key="2">
    <source>
        <dbReference type="ARBA" id="ARBA00006403"/>
    </source>
</evidence>
<feature type="compositionally biased region" description="Low complexity" evidence="10">
    <location>
        <begin position="516"/>
        <end position="526"/>
    </location>
</feature>
<feature type="compositionally biased region" description="Polar residues" evidence="10">
    <location>
        <begin position="85"/>
        <end position="96"/>
    </location>
</feature>
<feature type="region of interest" description="Disordered" evidence="10">
    <location>
        <begin position="156"/>
        <end position="182"/>
    </location>
</feature>
<feature type="region of interest" description="Disordered" evidence="10">
    <location>
        <begin position="1"/>
        <end position="28"/>
    </location>
</feature>
<reference evidence="12 13" key="1">
    <citation type="submission" date="2020-12" db="EMBL/GenBank/DDBJ databases">
        <title>Effect of drift, selection, and recombination on the evolution of hybrid genomes in Candida yeast pathogens.</title>
        <authorList>
            <person name="Mixao V."/>
            <person name="Ksiezopolska E."/>
            <person name="Saus E."/>
            <person name="Boekhout T."/>
            <person name="Gacser A."/>
            <person name="Gabaldon T."/>
        </authorList>
    </citation>
    <scope>NUCLEOTIDE SEQUENCE [LARGE SCALE GENOMIC DNA]</scope>
    <source>
        <strain evidence="12 13">BP57</strain>
    </source>
</reference>
<sequence>MANHPVFPQDQQQPQSPHYSDIPQSLTPLLGHQSLYDFDDTPAKIEELKNSPTQTLQHQEQSHQLGNLQMQSHNDHQLDLLQQSPQRRFPPSTGQSPLFVPDEPSEDQAAQDAEQTGHDLQLFNKNQVDFGDLSFPELKPLTMPVTSPFKLDFGDPLLADFKPQQQPQQPPAKKRKETNGPKTRPAFVMKIWSMVNDKSNDEYIRWNDDGKTFQVFKREDFVHKILPAYFKHQNMSSFVRQLNMYGFHKVQDITNGTLYPNGDKSGGEEIWQFENPNFIRGREDLLDNIVRNKSVSTEESQQLTDTHTMANGDMSMILSELSQIKKNQARLSEEIMRIRQDNENMYNANYINRERTQQQGRTINKILKFLAAIYNDSTIQAQAPASDGRQFGDIPYRRRRQQEDGQNPTYQSPSSVSSDQRGSQDTPAEQFVRRPRLLLTNRPATAKSYSSPSIESIKRRKSSTNNANRLPNDFVNGEIANGASYNGSDIDQLENQIRSSDQSIEQVQDWIEKLSQQQQQQQQQQQSLPPSLMPNINTNNHVGPTPQLAGYPEYEDDDHFNVDEFLKSANTPGSVSSPMPSFSAVNGSSNSYGLGAPSPQLQHDQLASDSQQNGKKRTIQEIYDN</sequence>
<dbReference type="InterPro" id="IPR000232">
    <property type="entry name" value="HSF_DNA-bd"/>
</dbReference>
<evidence type="ECO:0000313" key="13">
    <source>
        <dbReference type="Proteomes" id="UP000669133"/>
    </source>
</evidence>
<evidence type="ECO:0000259" key="11">
    <source>
        <dbReference type="PROSITE" id="PS00434"/>
    </source>
</evidence>
<dbReference type="OrthoDB" id="60033at2759"/>
<dbReference type="Gene3D" id="1.10.10.10">
    <property type="entry name" value="Winged helix-like DNA-binding domain superfamily/Winged helix DNA-binding domain"/>
    <property type="match status" value="1"/>
</dbReference>
<dbReference type="PANTHER" id="PTHR10015">
    <property type="entry name" value="HEAT SHOCK TRANSCRIPTION FACTOR"/>
    <property type="match status" value="1"/>
</dbReference>
<protein>
    <recommendedName>
        <fullName evidence="7">Heat shock transcription factor</fullName>
    </recommendedName>
    <alternativeName>
        <fullName evidence="8">Heat shock factor protein</fullName>
    </alternativeName>
</protein>
<dbReference type="Proteomes" id="UP000669133">
    <property type="component" value="Unassembled WGS sequence"/>
</dbReference>
<feature type="compositionally biased region" description="Polar residues" evidence="10">
    <location>
        <begin position="568"/>
        <end position="592"/>
    </location>
</feature>
<dbReference type="Pfam" id="PF00447">
    <property type="entry name" value="HSF_DNA-bind"/>
    <property type="match status" value="1"/>
</dbReference>
<dbReference type="RefSeq" id="XP_067547426.1">
    <property type="nucleotide sequence ID" value="XM_067692845.1"/>
</dbReference>
<keyword evidence="3" id="KW-0805">Transcription regulation</keyword>
<name>A0A8H8DAW9_9ASCO</name>
<evidence type="ECO:0000256" key="4">
    <source>
        <dbReference type="ARBA" id="ARBA00023125"/>
    </source>
</evidence>
<gene>
    <name evidence="12" type="ORF">I9W82_003838</name>
</gene>
<dbReference type="SUPFAM" id="SSF46785">
    <property type="entry name" value="Winged helix' DNA-binding domain"/>
    <property type="match status" value="1"/>
</dbReference>
<comment type="caution">
    <text evidence="12">The sequence shown here is derived from an EMBL/GenBank/DDBJ whole genome shotgun (WGS) entry which is preliminary data.</text>
</comment>
<comment type="similarity">
    <text evidence="2 9">Belongs to the HSF family.</text>
</comment>
<dbReference type="GeneID" id="93652467"/>
<evidence type="ECO:0000256" key="5">
    <source>
        <dbReference type="ARBA" id="ARBA00023163"/>
    </source>
</evidence>
<evidence type="ECO:0000256" key="3">
    <source>
        <dbReference type="ARBA" id="ARBA00023015"/>
    </source>
</evidence>
<evidence type="ECO:0000256" key="9">
    <source>
        <dbReference type="RuleBase" id="RU004020"/>
    </source>
</evidence>
<evidence type="ECO:0000313" key="12">
    <source>
        <dbReference type="EMBL" id="KAG5418310.1"/>
    </source>
</evidence>
<accession>A0A8H8DAW9</accession>
<evidence type="ECO:0000256" key="6">
    <source>
        <dbReference type="ARBA" id="ARBA00023242"/>
    </source>
</evidence>
<evidence type="ECO:0000256" key="10">
    <source>
        <dbReference type="SAM" id="MobiDB-lite"/>
    </source>
</evidence>
<dbReference type="EMBL" id="JAEOAQ010000005">
    <property type="protein sequence ID" value="KAG5418310.1"/>
    <property type="molecule type" value="Genomic_DNA"/>
</dbReference>
<keyword evidence="13" id="KW-1185">Reference proteome</keyword>
<feature type="region of interest" description="Disordered" evidence="10">
    <location>
        <begin position="513"/>
        <end position="555"/>
    </location>
</feature>
<dbReference type="InterPro" id="IPR036388">
    <property type="entry name" value="WH-like_DNA-bd_sf"/>
</dbReference>
<feature type="compositionally biased region" description="Polar residues" evidence="10">
    <location>
        <begin position="404"/>
        <end position="427"/>
    </location>
</feature>